<keyword evidence="13" id="KW-1185">Reference proteome</keyword>
<feature type="domain" description="C2H2-type" evidence="11">
    <location>
        <begin position="91"/>
        <end position="118"/>
    </location>
</feature>
<dbReference type="Gene3D" id="3.30.160.60">
    <property type="entry name" value="Classic Zinc Finger"/>
    <property type="match status" value="1"/>
</dbReference>
<evidence type="ECO:0000256" key="7">
    <source>
        <dbReference type="ARBA" id="ARBA00023163"/>
    </source>
</evidence>
<dbReference type="Gramene" id="TraesSYM7B03G04022580.1">
    <property type="protein sequence ID" value="TraesSYM7B03G04022580.1.CDS1"/>
    <property type="gene ID" value="TraesSYM7B03G04022580"/>
</dbReference>
<dbReference type="Gramene" id="TraesCLE_scaffold_121471_01G000200.1">
    <property type="protein sequence ID" value="TraesCLE_scaffold_121471_01G000200.1"/>
    <property type="gene ID" value="TraesCLE_scaffold_121471_01G000200"/>
</dbReference>
<accession>A0A3B6LWA8</accession>
<comment type="subcellular location">
    <subcellularLocation>
        <location evidence="1">Nucleus</location>
    </subcellularLocation>
</comment>
<feature type="region of interest" description="Disordered" evidence="10">
    <location>
        <begin position="112"/>
        <end position="132"/>
    </location>
</feature>
<dbReference type="Gramene" id="TraesCS5B02G489400.1">
    <property type="protein sequence ID" value="TraesCS5B02G489400.1.cds1"/>
    <property type="gene ID" value="TraesCS5B02G489400"/>
</dbReference>
<organism evidence="12">
    <name type="scientific">Triticum aestivum</name>
    <name type="common">Wheat</name>
    <dbReference type="NCBI Taxonomy" id="4565"/>
    <lineage>
        <taxon>Eukaryota</taxon>
        <taxon>Viridiplantae</taxon>
        <taxon>Streptophyta</taxon>
        <taxon>Embryophyta</taxon>
        <taxon>Tracheophyta</taxon>
        <taxon>Spermatophyta</taxon>
        <taxon>Magnoliopsida</taxon>
        <taxon>Liliopsida</taxon>
        <taxon>Poales</taxon>
        <taxon>Poaceae</taxon>
        <taxon>BOP clade</taxon>
        <taxon>Pooideae</taxon>
        <taxon>Triticodae</taxon>
        <taxon>Triticeae</taxon>
        <taxon>Triticinae</taxon>
        <taxon>Triticum</taxon>
    </lineage>
</organism>
<dbReference type="GO" id="GO:0005634">
    <property type="term" value="C:nucleus"/>
    <property type="evidence" value="ECO:0007669"/>
    <property type="project" value="UniProtKB-SubCell"/>
</dbReference>
<keyword evidence="2" id="KW-0479">Metal-binding</keyword>
<evidence type="ECO:0000256" key="8">
    <source>
        <dbReference type="ARBA" id="ARBA00023242"/>
    </source>
</evidence>
<dbReference type="Gramene" id="TraesCS5B03G1189900.1">
    <property type="protein sequence ID" value="TraesCS5B03G1189900.1.CDS1"/>
    <property type="gene ID" value="TraesCS5B03G1189900"/>
</dbReference>
<feature type="region of interest" description="Disordered" evidence="10">
    <location>
        <begin position="61"/>
        <end position="88"/>
    </location>
</feature>
<dbReference type="Pfam" id="PF13912">
    <property type="entry name" value="zf-C2H2_6"/>
    <property type="match status" value="2"/>
</dbReference>
<dbReference type="Gramene" id="TraesRN5B0101161800.1">
    <property type="protein sequence ID" value="TraesRN5B0101161800.1"/>
    <property type="gene ID" value="TraesRN5B0101161800"/>
</dbReference>
<dbReference type="Gramene" id="TraesCAD_scaffold_010899_01G000100.1">
    <property type="protein sequence ID" value="TraesCAD_scaffold_010899_01G000100.1"/>
    <property type="gene ID" value="TraesCAD_scaffold_010899_01G000100"/>
</dbReference>
<dbReference type="InterPro" id="IPR013087">
    <property type="entry name" value="Znf_C2H2_type"/>
</dbReference>
<name>A0A3B6LWA8_WHEAT</name>
<keyword evidence="8" id="KW-0539">Nucleus</keyword>
<keyword evidence="7" id="KW-0804">Transcription</keyword>
<evidence type="ECO:0000313" key="13">
    <source>
        <dbReference type="Proteomes" id="UP000019116"/>
    </source>
</evidence>
<evidence type="ECO:0000256" key="4">
    <source>
        <dbReference type="ARBA" id="ARBA00022771"/>
    </source>
</evidence>
<keyword evidence="3" id="KW-0677">Repeat</keyword>
<dbReference type="Gramene" id="TraesROB_scaffold_010031_01G001100.1">
    <property type="protein sequence ID" value="TraesROB_scaffold_010031_01G001100.1"/>
    <property type="gene ID" value="TraesROB_scaffold_010031_01G001100"/>
</dbReference>
<evidence type="ECO:0000256" key="2">
    <source>
        <dbReference type="ARBA" id="ARBA00022723"/>
    </source>
</evidence>
<proteinExistence type="predicted"/>
<dbReference type="Gramene" id="TraesSTA5B03G02988310.1">
    <property type="protein sequence ID" value="TraesSTA5B03G02988310.1.CDS1"/>
    <property type="gene ID" value="TraesSTA5B03G02988310"/>
</dbReference>
<dbReference type="Gramene" id="TraesJAG5B03G02994680.1">
    <property type="protein sequence ID" value="TraesJAG5B03G02994680.1.CDS1"/>
    <property type="gene ID" value="TraesJAG5B03G02994680"/>
</dbReference>
<evidence type="ECO:0000256" key="9">
    <source>
        <dbReference type="PROSITE-ProRule" id="PRU00042"/>
    </source>
</evidence>
<dbReference type="Gramene" id="TraesLDM5B03G03000500.1">
    <property type="protein sequence ID" value="TraesLDM5B03G03000500.1.CDS1"/>
    <property type="gene ID" value="TraesLDM5B03G03000500"/>
</dbReference>
<dbReference type="Gramene" id="TraesPARA_EIv1.0_1745150.1">
    <property type="protein sequence ID" value="TraesPARA_EIv1.0_1745150.1.CDS1"/>
    <property type="gene ID" value="TraesPARA_EIv1.0_1745150"/>
</dbReference>
<dbReference type="Gramene" id="TraesMAC5B03G02994980.1">
    <property type="protein sequence ID" value="TraesMAC5B03G02994980.1.CDS1"/>
    <property type="gene ID" value="TraesMAC5B03G02994980"/>
</dbReference>
<dbReference type="Gramene" id="TraesJUL5B03G03018210.1">
    <property type="protein sequence ID" value="TraesJUL5B03G03018210.1.CDS1"/>
    <property type="gene ID" value="TraesJUL5B03G03018210"/>
</dbReference>
<dbReference type="SMART" id="SM00355">
    <property type="entry name" value="ZnF_C2H2"/>
    <property type="match status" value="2"/>
</dbReference>
<dbReference type="EnsemblPlants" id="TraesCS5B02G489400.1">
    <property type="protein sequence ID" value="TraesCS5B02G489400.1.cds1"/>
    <property type="gene ID" value="TraesCS5B02G489400"/>
</dbReference>
<evidence type="ECO:0000313" key="12">
    <source>
        <dbReference type="EnsemblPlants" id="TraesCS5B02G489400.1.cds1"/>
    </source>
</evidence>
<dbReference type="SUPFAM" id="SSF57667">
    <property type="entry name" value="beta-beta-alpha zinc fingers"/>
    <property type="match status" value="1"/>
</dbReference>
<evidence type="ECO:0000256" key="6">
    <source>
        <dbReference type="ARBA" id="ARBA00023015"/>
    </source>
</evidence>
<protein>
    <recommendedName>
        <fullName evidence="11">C2H2-type domain-containing protein</fullName>
    </recommendedName>
</protein>
<keyword evidence="6" id="KW-0805">Transcription regulation</keyword>
<dbReference type="PROSITE" id="PS50157">
    <property type="entry name" value="ZINC_FINGER_C2H2_2"/>
    <property type="match status" value="2"/>
</dbReference>
<dbReference type="InterPro" id="IPR036236">
    <property type="entry name" value="Znf_C2H2_sf"/>
</dbReference>
<dbReference type="GO" id="GO:0008270">
    <property type="term" value="F:zinc ion binding"/>
    <property type="evidence" value="ECO:0007669"/>
    <property type="project" value="UniProtKB-KW"/>
</dbReference>
<reference evidence="12" key="1">
    <citation type="submission" date="2018-08" db="EMBL/GenBank/DDBJ databases">
        <authorList>
            <person name="Rossello M."/>
        </authorList>
    </citation>
    <scope>NUCLEOTIDE SEQUENCE [LARGE SCALE GENOMIC DNA]</scope>
    <source>
        <strain evidence="12">cv. Chinese Spring</strain>
    </source>
</reference>
<dbReference type="Gramene" id="TraesWEE_scaffold_101391_01G000100.1">
    <property type="protein sequence ID" value="TraesWEE_scaffold_101391_01G000100.1"/>
    <property type="gene ID" value="TraesWEE_scaffold_101391_01G000100"/>
</dbReference>
<feature type="domain" description="C2H2-type" evidence="11">
    <location>
        <begin position="46"/>
        <end position="73"/>
    </location>
</feature>
<dbReference type="Proteomes" id="UP000019116">
    <property type="component" value="Chromosome 5B"/>
</dbReference>
<dbReference type="Gramene" id="TraesLAC5B03G02951860.1">
    <property type="protein sequence ID" value="TraesLAC5B03G02951860.1.CDS1"/>
    <property type="gene ID" value="TraesLAC5B03G02951860"/>
</dbReference>
<evidence type="ECO:0000256" key="10">
    <source>
        <dbReference type="SAM" id="MobiDB-lite"/>
    </source>
</evidence>
<reference evidence="12" key="2">
    <citation type="submission" date="2018-10" db="UniProtKB">
        <authorList>
            <consortium name="EnsemblPlants"/>
        </authorList>
    </citation>
    <scope>IDENTIFICATION</scope>
</reference>
<dbReference type="PANTHER" id="PTHR26374">
    <property type="entry name" value="ZINC FINGER PROTEIN ZAT5"/>
    <property type="match status" value="1"/>
</dbReference>
<sequence>MKRLRFGEEAEVDGAAIAHEVMMLLAARSAAMGGGEPVAVARPRAFECKTCNRQFPSFQALGGHRASHKRPRGDPISEQAPAPAPVPARRHGCTVCGVEFALGQALGGHMRRHRAHEQEGSTHGPVVAEREPGETRRGLLLGLDLNATPAEQAMDLSLWA</sequence>
<dbReference type="AlphaFoldDB" id="A0A3B6LWA8"/>
<keyword evidence="5" id="KW-0862">Zinc</keyword>
<evidence type="ECO:0000256" key="1">
    <source>
        <dbReference type="ARBA" id="ARBA00004123"/>
    </source>
</evidence>
<evidence type="ECO:0000259" key="11">
    <source>
        <dbReference type="PROSITE" id="PS50157"/>
    </source>
</evidence>
<evidence type="ECO:0000256" key="5">
    <source>
        <dbReference type="ARBA" id="ARBA00022833"/>
    </source>
</evidence>
<dbReference type="Gramene" id="TraesARI7B03G04316840.1">
    <property type="protein sequence ID" value="TraesARI7B03G04316840.1.CDS1"/>
    <property type="gene ID" value="TraesARI7B03G04316840"/>
</dbReference>
<dbReference type="Gramene" id="TraesNOR5B03G03025730.1">
    <property type="protein sequence ID" value="TraesNOR5B03G03025730.1.CDS1"/>
    <property type="gene ID" value="TraesNOR5B03G03025730"/>
</dbReference>
<dbReference type="OrthoDB" id="9411774at2759"/>
<gene>
    <name evidence="12" type="primary">LOC123115204</name>
</gene>
<dbReference type="PANTHER" id="PTHR26374:SF379">
    <property type="entry name" value="ZINC FINGER PROTEIN ZAT12"/>
    <property type="match status" value="1"/>
</dbReference>
<dbReference type="PROSITE" id="PS00028">
    <property type="entry name" value="ZINC_FINGER_C2H2_1"/>
    <property type="match status" value="2"/>
</dbReference>
<dbReference type="STRING" id="4565.A0A3B6LWA8"/>
<keyword evidence="4 9" id="KW-0863">Zinc-finger</keyword>
<evidence type="ECO:0000256" key="3">
    <source>
        <dbReference type="ARBA" id="ARBA00022737"/>
    </source>
</evidence>
<dbReference type="OMA" id="MINNMAN"/>